<feature type="transmembrane region" description="Helical" evidence="1">
    <location>
        <begin position="37"/>
        <end position="62"/>
    </location>
</feature>
<gene>
    <name evidence="2" type="ORF">SAMN05443429_102315</name>
</gene>
<evidence type="ECO:0000313" key="2">
    <source>
        <dbReference type="EMBL" id="SHI59225.1"/>
    </source>
</evidence>
<name>A0A1M6CDV4_9FLAO</name>
<dbReference type="RefSeq" id="WP_143154023.1">
    <property type="nucleotide sequence ID" value="NZ_FQYI01000002.1"/>
</dbReference>
<proteinExistence type="predicted"/>
<keyword evidence="1" id="KW-0472">Membrane</keyword>
<evidence type="ECO:0000256" key="1">
    <source>
        <dbReference type="SAM" id="Phobius"/>
    </source>
</evidence>
<reference evidence="2 3" key="1">
    <citation type="submission" date="2016-11" db="EMBL/GenBank/DDBJ databases">
        <authorList>
            <person name="Jaros S."/>
            <person name="Januszkiewicz K."/>
            <person name="Wedrychowicz H."/>
        </authorList>
    </citation>
    <scope>NUCLEOTIDE SEQUENCE [LARGE SCALE GENOMIC DNA]</scope>
    <source>
        <strain evidence="2 3">DSM 25479</strain>
    </source>
</reference>
<keyword evidence="1" id="KW-0812">Transmembrane</keyword>
<organism evidence="2 3">
    <name type="scientific">Cruoricaptor ignavus</name>
    <dbReference type="NCBI Taxonomy" id="1118202"/>
    <lineage>
        <taxon>Bacteria</taxon>
        <taxon>Pseudomonadati</taxon>
        <taxon>Bacteroidota</taxon>
        <taxon>Flavobacteriia</taxon>
        <taxon>Flavobacteriales</taxon>
        <taxon>Weeksellaceae</taxon>
        <taxon>Cruoricaptor</taxon>
    </lineage>
</organism>
<dbReference type="OrthoDB" id="1451346at2"/>
<feature type="transmembrane region" description="Helical" evidence="1">
    <location>
        <begin position="74"/>
        <end position="93"/>
    </location>
</feature>
<keyword evidence="3" id="KW-1185">Reference proteome</keyword>
<protein>
    <submittedName>
        <fullName evidence="2">Uncharacterized protein</fullName>
    </submittedName>
</protein>
<evidence type="ECO:0000313" key="3">
    <source>
        <dbReference type="Proteomes" id="UP000184335"/>
    </source>
</evidence>
<accession>A0A1M6CDV4</accession>
<dbReference type="EMBL" id="FQYI01000002">
    <property type="protein sequence ID" value="SHI59225.1"/>
    <property type="molecule type" value="Genomic_DNA"/>
</dbReference>
<dbReference type="Proteomes" id="UP000184335">
    <property type="component" value="Unassembled WGS sequence"/>
</dbReference>
<dbReference type="STRING" id="1118202.SAMN05443429_102315"/>
<sequence>MTVSEKAKIYDRNQHCAERLRTNPEGTPENGIFGPSAAVWTFFMFLYFAFAVLWMVFITLWFVGKQIKSNEYEWALPASFGTLLLILGVYLAARYGQKKAKPQMDLLRGFALKSVEKI</sequence>
<dbReference type="AlphaFoldDB" id="A0A1M6CDV4"/>
<keyword evidence="1" id="KW-1133">Transmembrane helix</keyword>